<dbReference type="EMBL" id="MCGO01000003">
    <property type="protein sequence ID" value="ORY52440.1"/>
    <property type="molecule type" value="Genomic_DNA"/>
</dbReference>
<dbReference type="Proteomes" id="UP000193642">
    <property type="component" value="Unassembled WGS sequence"/>
</dbReference>
<gene>
    <name evidence="1" type="ORF">BCR33DRAFT_711757</name>
</gene>
<protein>
    <submittedName>
        <fullName evidence="1">Uncharacterized protein</fullName>
    </submittedName>
</protein>
<comment type="caution">
    <text evidence="1">The sequence shown here is derived from an EMBL/GenBank/DDBJ whole genome shotgun (WGS) entry which is preliminary data.</text>
</comment>
<accession>A0A1Y2CZL4</accession>
<evidence type="ECO:0000313" key="2">
    <source>
        <dbReference type="Proteomes" id="UP000193642"/>
    </source>
</evidence>
<proteinExistence type="predicted"/>
<organism evidence="1 2">
    <name type="scientific">Rhizoclosmatium globosum</name>
    <dbReference type="NCBI Taxonomy" id="329046"/>
    <lineage>
        <taxon>Eukaryota</taxon>
        <taxon>Fungi</taxon>
        <taxon>Fungi incertae sedis</taxon>
        <taxon>Chytridiomycota</taxon>
        <taxon>Chytridiomycota incertae sedis</taxon>
        <taxon>Chytridiomycetes</taxon>
        <taxon>Chytridiales</taxon>
        <taxon>Chytriomycetaceae</taxon>
        <taxon>Rhizoclosmatium</taxon>
    </lineage>
</organism>
<dbReference type="AlphaFoldDB" id="A0A1Y2CZL4"/>
<sequence>MGDFVGLRVEVELVNGYVMRGIVTAAAATGLVVDGQHVPTAAIRDLRVVAAPPPPPFSDPAIVSVRVEFEFELELELSLEWF</sequence>
<reference evidence="1 2" key="1">
    <citation type="submission" date="2016-07" db="EMBL/GenBank/DDBJ databases">
        <title>Pervasive Adenine N6-methylation of Active Genes in Fungi.</title>
        <authorList>
            <consortium name="DOE Joint Genome Institute"/>
            <person name="Mondo S.J."/>
            <person name="Dannebaum R.O."/>
            <person name="Kuo R.C."/>
            <person name="Labutti K."/>
            <person name="Haridas S."/>
            <person name="Kuo A."/>
            <person name="Salamov A."/>
            <person name="Ahrendt S.R."/>
            <person name="Lipzen A."/>
            <person name="Sullivan W."/>
            <person name="Andreopoulos W.B."/>
            <person name="Clum A."/>
            <person name="Lindquist E."/>
            <person name="Daum C."/>
            <person name="Ramamoorthy G.K."/>
            <person name="Gryganskyi A."/>
            <person name="Culley D."/>
            <person name="Magnuson J.K."/>
            <person name="James T.Y."/>
            <person name="O'Malley M.A."/>
            <person name="Stajich J.E."/>
            <person name="Spatafora J.W."/>
            <person name="Visel A."/>
            <person name="Grigoriev I.V."/>
        </authorList>
    </citation>
    <scope>NUCLEOTIDE SEQUENCE [LARGE SCALE GENOMIC DNA]</scope>
    <source>
        <strain evidence="1 2">JEL800</strain>
    </source>
</reference>
<keyword evidence="2" id="KW-1185">Reference proteome</keyword>
<name>A0A1Y2CZL4_9FUNG</name>
<evidence type="ECO:0000313" key="1">
    <source>
        <dbReference type="EMBL" id="ORY52440.1"/>
    </source>
</evidence>